<dbReference type="Proteomes" id="UP000037136">
    <property type="component" value="Unassembled WGS sequence"/>
</dbReference>
<dbReference type="GO" id="GO:0005739">
    <property type="term" value="C:mitochondrion"/>
    <property type="evidence" value="ECO:0007669"/>
    <property type="project" value="GOC"/>
</dbReference>
<accession>A0A2A9P6F8</accession>
<evidence type="ECO:0000313" key="3">
    <source>
        <dbReference type="Proteomes" id="UP000037136"/>
    </source>
</evidence>
<dbReference type="OrthoDB" id="2098203at2759"/>
<sequence length="192" mass="22640">MPPLLSLRNLTTLHHLRLPFRPCRPLWTTPPVQHPRTAPPPSKKSSYSASSTSTSASSKKKKRKGRAPQIRSPYYEKVRILTRNMFSPAPPPLRMARLRHLRHWTIHRAWQLFRRKYHERLDHERHRLHAAMYYACEELRRTSGPGNRSEGSLYRVAMLKIGVWAGDTIPIEYARLQTETPAREAWNHDWKR</sequence>
<feature type="region of interest" description="Disordered" evidence="1">
    <location>
        <begin position="28"/>
        <end position="69"/>
    </location>
</feature>
<proteinExistence type="predicted"/>
<evidence type="ECO:0000256" key="1">
    <source>
        <dbReference type="SAM" id="MobiDB-lite"/>
    </source>
</evidence>
<dbReference type="InterPro" id="IPR042831">
    <property type="entry name" value="Ribosomal_mL40_fung"/>
</dbReference>
<dbReference type="PANTHER" id="PTHR39150">
    <property type="entry name" value="54S RIBOSOMAL PROTEIN L28, MITOCHONDRIAL"/>
    <property type="match status" value="1"/>
</dbReference>
<dbReference type="STRING" id="268505.A0A2A9P6F8"/>
<dbReference type="GO" id="GO:0032543">
    <property type="term" value="P:mitochondrial translation"/>
    <property type="evidence" value="ECO:0007669"/>
    <property type="project" value="InterPro"/>
</dbReference>
<dbReference type="Gene3D" id="6.10.250.3440">
    <property type="match status" value="1"/>
</dbReference>
<dbReference type="AlphaFoldDB" id="A0A2A9P6F8"/>
<feature type="compositionally biased region" description="Low complexity" evidence="1">
    <location>
        <begin position="43"/>
        <end position="57"/>
    </location>
</feature>
<protein>
    <submittedName>
        <fullName evidence="2">Uncharacterized protein</fullName>
    </submittedName>
</protein>
<gene>
    <name evidence="2" type="ORF">XA68_15608</name>
</gene>
<dbReference type="GO" id="GO:0003735">
    <property type="term" value="F:structural constituent of ribosome"/>
    <property type="evidence" value="ECO:0007669"/>
    <property type="project" value="InterPro"/>
</dbReference>
<name>A0A2A9P6F8_OPHUN</name>
<organism evidence="2 3">
    <name type="scientific">Ophiocordyceps unilateralis</name>
    <name type="common">Zombie-ant fungus</name>
    <name type="synonym">Torrubia unilateralis</name>
    <dbReference type="NCBI Taxonomy" id="268505"/>
    <lineage>
        <taxon>Eukaryota</taxon>
        <taxon>Fungi</taxon>
        <taxon>Dikarya</taxon>
        <taxon>Ascomycota</taxon>
        <taxon>Pezizomycotina</taxon>
        <taxon>Sordariomycetes</taxon>
        <taxon>Hypocreomycetidae</taxon>
        <taxon>Hypocreales</taxon>
        <taxon>Ophiocordycipitaceae</taxon>
        <taxon>Ophiocordyceps</taxon>
    </lineage>
</organism>
<dbReference type="PANTHER" id="PTHR39150:SF1">
    <property type="entry name" value="LARGE RIBOSOMAL SUBUNIT PROTEIN ML40"/>
    <property type="match status" value="1"/>
</dbReference>
<dbReference type="EMBL" id="LAZP02000468">
    <property type="protein sequence ID" value="PFH57019.1"/>
    <property type="molecule type" value="Genomic_DNA"/>
</dbReference>
<reference evidence="2 3" key="1">
    <citation type="journal article" date="2015" name="BMC Genomics">
        <title>Gene expression during zombie ant biting behavior reflects the complexity underlying fungal parasitic behavioral manipulation.</title>
        <authorList>
            <person name="de Bekker C."/>
            <person name="Ohm R.A."/>
            <person name="Loreto R.G."/>
            <person name="Sebastian A."/>
            <person name="Albert I."/>
            <person name="Merrow M."/>
            <person name="Brachmann A."/>
            <person name="Hughes D.P."/>
        </authorList>
    </citation>
    <scope>NUCLEOTIDE SEQUENCE [LARGE SCALE GENOMIC DNA]</scope>
    <source>
        <strain evidence="2 3">SC16a</strain>
    </source>
</reference>
<comment type="caution">
    <text evidence="2">The sequence shown here is derived from an EMBL/GenBank/DDBJ whole genome shotgun (WGS) entry which is preliminary data.</text>
</comment>
<dbReference type="CDD" id="cd00043">
    <property type="entry name" value="CYCLIN_SF"/>
    <property type="match status" value="1"/>
</dbReference>
<reference evidence="2 3" key="2">
    <citation type="journal article" date="2017" name="Sci. Rep.">
        <title>Ant-infecting Ophiocordyceps genomes reveal a high diversity of potential behavioral manipulation genes and a possible major role for enterotoxins.</title>
        <authorList>
            <person name="de Bekker C."/>
            <person name="Ohm R.A."/>
            <person name="Evans H.C."/>
            <person name="Brachmann A."/>
            <person name="Hughes D.P."/>
        </authorList>
    </citation>
    <scope>NUCLEOTIDE SEQUENCE [LARGE SCALE GENOMIC DNA]</scope>
    <source>
        <strain evidence="2 3">SC16a</strain>
    </source>
</reference>
<evidence type="ECO:0000313" key="2">
    <source>
        <dbReference type="EMBL" id="PFH57019.1"/>
    </source>
</evidence>
<keyword evidence="3" id="KW-1185">Reference proteome</keyword>